<dbReference type="Proteomes" id="UP000709295">
    <property type="component" value="Unassembled WGS sequence"/>
</dbReference>
<feature type="signal peptide" evidence="1">
    <location>
        <begin position="1"/>
        <end position="17"/>
    </location>
</feature>
<reference evidence="2" key="1">
    <citation type="submission" date="2021-01" db="EMBL/GenBank/DDBJ databases">
        <title>Phytophthora aleatoria, a newly-described species from Pinus radiata is distinct from Phytophthora cactorum isolates based on comparative genomics.</title>
        <authorList>
            <person name="Mcdougal R."/>
            <person name="Panda P."/>
            <person name="Williams N."/>
            <person name="Studholme D.J."/>
        </authorList>
    </citation>
    <scope>NUCLEOTIDE SEQUENCE</scope>
    <source>
        <strain evidence="2">NZFS 4037</strain>
    </source>
</reference>
<evidence type="ECO:0000313" key="3">
    <source>
        <dbReference type="Proteomes" id="UP000709295"/>
    </source>
</evidence>
<gene>
    <name evidence="2" type="ORF">JG688_00010665</name>
</gene>
<evidence type="ECO:0008006" key="4">
    <source>
        <dbReference type="Google" id="ProtNLM"/>
    </source>
</evidence>
<organism evidence="2 3">
    <name type="scientific">Phytophthora aleatoria</name>
    <dbReference type="NCBI Taxonomy" id="2496075"/>
    <lineage>
        <taxon>Eukaryota</taxon>
        <taxon>Sar</taxon>
        <taxon>Stramenopiles</taxon>
        <taxon>Oomycota</taxon>
        <taxon>Peronosporomycetes</taxon>
        <taxon>Peronosporales</taxon>
        <taxon>Peronosporaceae</taxon>
        <taxon>Phytophthora</taxon>
    </lineage>
</organism>
<keyword evidence="1" id="KW-0732">Signal</keyword>
<sequence length="66" mass="7672">MMLRVLTWCALPASTTCIKIKFSRPSLRNMCPTGVSKTRIYWLLCTSFRRRDPSPSGLCNFFARRQ</sequence>
<keyword evidence="3" id="KW-1185">Reference proteome</keyword>
<protein>
    <recommendedName>
        <fullName evidence="4">Secreted protein</fullName>
    </recommendedName>
</protein>
<dbReference type="EMBL" id="JAENGY010000688">
    <property type="protein sequence ID" value="KAG6958094.1"/>
    <property type="molecule type" value="Genomic_DNA"/>
</dbReference>
<proteinExistence type="predicted"/>
<feature type="chain" id="PRO_5035232278" description="Secreted protein" evidence="1">
    <location>
        <begin position="18"/>
        <end position="66"/>
    </location>
</feature>
<evidence type="ECO:0000256" key="1">
    <source>
        <dbReference type="SAM" id="SignalP"/>
    </source>
</evidence>
<name>A0A8J5MF06_9STRA</name>
<evidence type="ECO:0000313" key="2">
    <source>
        <dbReference type="EMBL" id="KAG6958094.1"/>
    </source>
</evidence>
<accession>A0A8J5MF06</accession>
<comment type="caution">
    <text evidence="2">The sequence shown here is derived from an EMBL/GenBank/DDBJ whole genome shotgun (WGS) entry which is preliminary data.</text>
</comment>
<dbReference type="AlphaFoldDB" id="A0A8J5MF06"/>
<feature type="non-terminal residue" evidence="2">
    <location>
        <position position="66"/>
    </location>
</feature>